<sequence length="128" mass="14038">MSIENKEYCGTMVLEVNGVEYETVSVDTTTKTNAKSVPTMNSKLRSLGSIRGTKEHELKLEMLVPCDGDEPDWINLRDGTLTLYPACGSGGKREIYVGCTTEEVGSKYQVGKEAVRSITMHALDLQTS</sequence>
<protein>
    <recommendedName>
        <fullName evidence="3">Phage tail protein</fullName>
    </recommendedName>
</protein>
<reference evidence="2" key="1">
    <citation type="journal article" date="2020" name="MBio">
        <title>Horizontal gene transfer to a defensive symbiont with a reduced genome amongst a multipartite beetle microbiome.</title>
        <authorList>
            <person name="Waterworth S.C."/>
            <person name="Florez L.V."/>
            <person name="Rees E.R."/>
            <person name="Hertweck C."/>
            <person name="Kaltenpoth M."/>
            <person name="Kwan J.C."/>
        </authorList>
    </citation>
    <scope>NUCLEOTIDE SEQUENCE [LARGE SCALE GENOMIC DNA]</scope>
</reference>
<dbReference type="Proteomes" id="UP000462435">
    <property type="component" value="Unassembled WGS sequence"/>
</dbReference>
<gene>
    <name evidence="1" type="ORF">GAK35_03383</name>
</gene>
<evidence type="ECO:0000313" key="2">
    <source>
        <dbReference type="Proteomes" id="UP000462435"/>
    </source>
</evidence>
<evidence type="ECO:0008006" key="3">
    <source>
        <dbReference type="Google" id="ProtNLM"/>
    </source>
</evidence>
<name>A0A7V8FUC1_9BURK</name>
<organism evidence="1 2">
    <name type="scientific">Herbaspirillum frisingense</name>
    <dbReference type="NCBI Taxonomy" id="92645"/>
    <lineage>
        <taxon>Bacteria</taxon>
        <taxon>Pseudomonadati</taxon>
        <taxon>Pseudomonadota</taxon>
        <taxon>Betaproteobacteria</taxon>
        <taxon>Burkholderiales</taxon>
        <taxon>Oxalobacteraceae</taxon>
        <taxon>Herbaspirillum</taxon>
    </lineage>
</organism>
<proteinExistence type="predicted"/>
<dbReference type="EMBL" id="WNDX01000127">
    <property type="protein sequence ID" value="KAF1041329.1"/>
    <property type="molecule type" value="Genomic_DNA"/>
</dbReference>
<accession>A0A7V8FUC1</accession>
<comment type="caution">
    <text evidence="1">The sequence shown here is derived from an EMBL/GenBank/DDBJ whole genome shotgun (WGS) entry which is preliminary data.</text>
</comment>
<evidence type="ECO:0000313" key="1">
    <source>
        <dbReference type="EMBL" id="KAF1041329.1"/>
    </source>
</evidence>
<dbReference type="AlphaFoldDB" id="A0A7V8FUC1"/>